<evidence type="ECO:0000256" key="1">
    <source>
        <dbReference type="ARBA" id="ARBA00007532"/>
    </source>
</evidence>
<comment type="similarity">
    <text evidence="1 11">Belongs to the class-I pyridine nucleotide-disulfide oxidoreductase family.</text>
</comment>
<dbReference type="Pfam" id="PF02852">
    <property type="entry name" value="Pyr_redox_dim"/>
    <property type="match status" value="1"/>
</dbReference>
<dbReference type="Proteomes" id="UP000009235">
    <property type="component" value="Chromosome"/>
</dbReference>
<organism evidence="14 15">
    <name type="scientific">Hoyosella subflava (strain DSM 45089 / JCM 17490 / NBRC 109087 / DQS3-9A1)</name>
    <name type="common">Amycolicicoccus subflavus</name>
    <dbReference type="NCBI Taxonomy" id="443218"/>
    <lineage>
        <taxon>Bacteria</taxon>
        <taxon>Bacillati</taxon>
        <taxon>Actinomycetota</taxon>
        <taxon>Actinomycetes</taxon>
        <taxon>Mycobacteriales</taxon>
        <taxon>Hoyosellaceae</taxon>
        <taxon>Hoyosella</taxon>
    </lineage>
</organism>
<dbReference type="Gene3D" id="3.30.390.30">
    <property type="match status" value="1"/>
</dbReference>
<dbReference type="PRINTS" id="PR00411">
    <property type="entry name" value="PNDRDTASEI"/>
</dbReference>
<protein>
    <submittedName>
        <fullName evidence="14">Mycothione reductase</fullName>
    </submittedName>
</protein>
<dbReference type="eggNOG" id="COG1249">
    <property type="taxonomic scope" value="Bacteria"/>
</dbReference>
<keyword evidence="9" id="KW-0520">NAD</keyword>
<comment type="cofactor">
    <cofactor evidence="9">
        <name>FAD</name>
        <dbReference type="ChEBI" id="CHEBI:57692"/>
    </cofactor>
    <text evidence="9">Binds 1 FAD per subunit.</text>
</comment>
<keyword evidence="7 11" id="KW-0676">Redox-active center</keyword>
<keyword evidence="3 9" id="KW-0274">FAD</keyword>
<reference evidence="14 15" key="1">
    <citation type="journal article" date="2011" name="J. Bacteriol.">
        <title>Complete genome sequence of Amycolicicoccus subflavus DQS3-9A1T, an actinomycete isolated from crude oil-polluted soil.</title>
        <authorList>
            <person name="Cai M."/>
            <person name="Chen W.M."/>
            <person name="Nie Y."/>
            <person name="Chi C.Q."/>
            <person name="Wang Y.N."/>
            <person name="Tang Y.Q."/>
            <person name="Li G.Y."/>
            <person name="Wu X.L."/>
        </authorList>
    </citation>
    <scope>NUCLEOTIDE SEQUENCE [LARGE SCALE GENOMIC DNA]</scope>
    <source>
        <strain evidence="15">DSM 45089 / DQS3-9A1</strain>
    </source>
</reference>
<dbReference type="Gene3D" id="3.50.50.60">
    <property type="entry name" value="FAD/NAD(P)-binding domain"/>
    <property type="match status" value="2"/>
</dbReference>
<evidence type="ECO:0000313" key="14">
    <source>
        <dbReference type="EMBL" id="AEF40055.1"/>
    </source>
</evidence>
<dbReference type="SUPFAM" id="SSF55424">
    <property type="entry name" value="FAD/NAD-linked reductases, dimerisation (C-terminal) domain"/>
    <property type="match status" value="1"/>
</dbReference>
<keyword evidence="5 11" id="KW-0560">Oxidoreductase</keyword>
<dbReference type="GO" id="GO:0050660">
    <property type="term" value="F:flavin adenine dinucleotide binding"/>
    <property type="evidence" value="ECO:0007669"/>
    <property type="project" value="TreeGrafter"/>
</dbReference>
<dbReference type="AlphaFoldDB" id="F6EIZ4"/>
<dbReference type="InterPro" id="IPR023753">
    <property type="entry name" value="FAD/NAD-binding_dom"/>
</dbReference>
<evidence type="ECO:0000259" key="13">
    <source>
        <dbReference type="Pfam" id="PF07992"/>
    </source>
</evidence>
<evidence type="ECO:0000256" key="10">
    <source>
        <dbReference type="PIRSR" id="PIRSR000350-4"/>
    </source>
</evidence>
<evidence type="ECO:0000259" key="12">
    <source>
        <dbReference type="Pfam" id="PF02852"/>
    </source>
</evidence>
<dbReference type="RefSeq" id="WP_013806404.1">
    <property type="nucleotide sequence ID" value="NC_015564.1"/>
</dbReference>
<keyword evidence="4" id="KW-0521">NADP</keyword>
<sequence>MDHFDIAIIGAGSGNMIVNRRFADKAVAIIEENRFGGTCLNVGCIPTKMFAYTADVAASIDSASRFGIDAEVHGVDWQAIVKRVFSRIDGNVAAAEQFRQDNPNVTVFKEHASFTGSSTVELSSGARISADQFVIATGARATVPEGLPRPSDSPNDRRPIYTSDTIMRAETFPQRLVILGGGFIAAEFAHIFSSLGSAVTVISRGERLLRHHDAAVSGLFTDVARSRWDVRLSTTAESVESSADGVSVVLDDGSHVQGDALLLALGRRPNSDNLGLENAGVSVHLDGRVVVDDCQQTTASGIWALGDVCAPIQLKHLANHEAHVVAHNLLNPESPRAANHRFIPSGVFTYPQIASVGLTSEQAEDAGIDVAESTHEYKDTAFGWATEDAPGFCKVLADRSTGQLIGAHIVGAHATTAIQPLIQGMVFGTTPKRLARDQFWIHPALAEVVENALIGLRI</sequence>
<keyword evidence="6" id="KW-1015">Disulfide bond</keyword>
<dbReference type="PROSITE" id="PS00076">
    <property type="entry name" value="PYRIDINE_REDOX_1"/>
    <property type="match status" value="1"/>
</dbReference>
<dbReference type="InterPro" id="IPR012999">
    <property type="entry name" value="Pyr_OxRdtase_I_AS"/>
</dbReference>
<evidence type="ECO:0000256" key="7">
    <source>
        <dbReference type="ARBA" id="ARBA00023284"/>
    </source>
</evidence>
<feature type="domain" description="FAD/NAD(P)-binding" evidence="13">
    <location>
        <begin position="4"/>
        <end position="319"/>
    </location>
</feature>
<keyword evidence="9" id="KW-0547">Nucleotide-binding</keyword>
<evidence type="ECO:0000313" key="15">
    <source>
        <dbReference type="Proteomes" id="UP000009235"/>
    </source>
</evidence>
<dbReference type="InterPro" id="IPR004099">
    <property type="entry name" value="Pyr_nucl-diS_OxRdtase_dimer"/>
</dbReference>
<dbReference type="InterPro" id="IPR036188">
    <property type="entry name" value="FAD/NAD-bd_sf"/>
</dbReference>
<feature type="binding site" evidence="9">
    <location>
        <position position="307"/>
    </location>
    <ligand>
        <name>FAD</name>
        <dbReference type="ChEBI" id="CHEBI:57692"/>
    </ligand>
</feature>
<evidence type="ECO:0000256" key="5">
    <source>
        <dbReference type="ARBA" id="ARBA00023002"/>
    </source>
</evidence>
<dbReference type="NCBIfam" id="NF005884">
    <property type="entry name" value="PRK07846.1"/>
    <property type="match status" value="1"/>
</dbReference>
<dbReference type="PRINTS" id="PR00368">
    <property type="entry name" value="FADPNR"/>
</dbReference>
<dbReference type="HOGENOM" id="CLU_016755_1_2_11"/>
<accession>F6EIZ4</accession>
<evidence type="ECO:0000256" key="3">
    <source>
        <dbReference type="ARBA" id="ARBA00022827"/>
    </source>
</evidence>
<dbReference type="SUPFAM" id="SSF51905">
    <property type="entry name" value="FAD/NAD(P)-binding domain"/>
    <property type="match status" value="1"/>
</dbReference>
<feature type="binding site" evidence="9">
    <location>
        <position position="266"/>
    </location>
    <ligand>
        <name>NAD(+)</name>
        <dbReference type="ChEBI" id="CHEBI:57540"/>
    </ligand>
</feature>
<feature type="binding site" evidence="9">
    <location>
        <begin position="180"/>
        <end position="187"/>
    </location>
    <ligand>
        <name>NAD(+)</name>
        <dbReference type="ChEBI" id="CHEBI:57540"/>
    </ligand>
</feature>
<evidence type="ECO:0000256" key="6">
    <source>
        <dbReference type="ARBA" id="ARBA00023157"/>
    </source>
</evidence>
<proteinExistence type="inferred from homology"/>
<dbReference type="GO" id="GO:0016668">
    <property type="term" value="F:oxidoreductase activity, acting on a sulfur group of donors, NAD(P) as acceptor"/>
    <property type="evidence" value="ECO:0007669"/>
    <property type="project" value="InterPro"/>
</dbReference>
<keyword evidence="2 11" id="KW-0285">Flavoprotein</keyword>
<dbReference type="PANTHER" id="PTHR43014:SF4">
    <property type="entry name" value="PYRIDINE NUCLEOTIDE-DISULFIDE OXIDOREDUCTASE RCLA-RELATED"/>
    <property type="match status" value="1"/>
</dbReference>
<dbReference type="OrthoDB" id="9800167at2"/>
<dbReference type="PANTHER" id="PTHR43014">
    <property type="entry name" value="MERCURIC REDUCTASE"/>
    <property type="match status" value="1"/>
</dbReference>
<feature type="disulfide bond" description="Redox-active" evidence="10">
    <location>
        <begin position="39"/>
        <end position="44"/>
    </location>
</feature>
<dbReference type="InterPro" id="IPR016156">
    <property type="entry name" value="FAD/NAD-linked_Rdtase_dimer_sf"/>
</dbReference>
<gene>
    <name evidence="14" type="ordered locus">AS9A_1606</name>
</gene>
<evidence type="ECO:0000256" key="2">
    <source>
        <dbReference type="ARBA" id="ARBA00022630"/>
    </source>
</evidence>
<name>F6EIZ4_HOYSD</name>
<evidence type="ECO:0000256" key="9">
    <source>
        <dbReference type="PIRSR" id="PIRSR000350-3"/>
    </source>
</evidence>
<dbReference type="KEGG" id="asd:AS9A_1606"/>
<dbReference type="GO" id="GO:0003955">
    <property type="term" value="F:NAD(P)H dehydrogenase (quinone) activity"/>
    <property type="evidence" value="ECO:0007669"/>
    <property type="project" value="TreeGrafter"/>
</dbReference>
<evidence type="ECO:0000256" key="8">
    <source>
        <dbReference type="PIRSR" id="PIRSR000350-2"/>
    </source>
</evidence>
<feature type="domain" description="Pyridine nucleotide-disulphide oxidoreductase dimerisation" evidence="12">
    <location>
        <begin position="343"/>
        <end position="452"/>
    </location>
</feature>
<feature type="active site" description="Proton acceptor" evidence="8">
    <location>
        <position position="442"/>
    </location>
</feature>
<dbReference type="Pfam" id="PF07992">
    <property type="entry name" value="Pyr_redox_2"/>
    <property type="match status" value="1"/>
</dbReference>
<dbReference type="InterPro" id="IPR001100">
    <property type="entry name" value="Pyr_nuc-diS_OxRdtase"/>
</dbReference>
<evidence type="ECO:0000256" key="11">
    <source>
        <dbReference type="RuleBase" id="RU003691"/>
    </source>
</evidence>
<dbReference type="PIRSF" id="PIRSF000350">
    <property type="entry name" value="Mercury_reductase_MerA"/>
    <property type="match status" value="1"/>
</dbReference>
<feature type="binding site" evidence="9">
    <location>
        <position position="48"/>
    </location>
    <ligand>
        <name>FAD</name>
        <dbReference type="ChEBI" id="CHEBI:57692"/>
    </ligand>
</feature>
<keyword evidence="15" id="KW-1185">Reference proteome</keyword>
<dbReference type="EMBL" id="CP002786">
    <property type="protein sequence ID" value="AEF40055.1"/>
    <property type="molecule type" value="Genomic_DNA"/>
</dbReference>
<evidence type="ECO:0000256" key="4">
    <source>
        <dbReference type="ARBA" id="ARBA00022857"/>
    </source>
</evidence>
<dbReference type="STRING" id="443218.AS9A_1606"/>